<protein>
    <submittedName>
        <fullName evidence="8">Factor of DNA methylation 2</fullName>
    </submittedName>
</protein>
<feature type="compositionally biased region" description="Basic and acidic residues" evidence="6">
    <location>
        <begin position="217"/>
        <end position="240"/>
    </location>
</feature>
<evidence type="ECO:0000259" key="7">
    <source>
        <dbReference type="PROSITE" id="PS50808"/>
    </source>
</evidence>
<dbReference type="GO" id="GO:0080188">
    <property type="term" value="P:gene silencing by siRNA-directed DNA methylation"/>
    <property type="evidence" value="ECO:0007669"/>
    <property type="project" value="InterPro"/>
</dbReference>
<reference evidence="8" key="2">
    <citation type="journal article" date="2024" name="Plant">
        <title>Genomic evolution and insights into agronomic trait innovations of Sesamum species.</title>
        <authorList>
            <person name="Miao H."/>
            <person name="Wang L."/>
            <person name="Qu L."/>
            <person name="Liu H."/>
            <person name="Sun Y."/>
            <person name="Le M."/>
            <person name="Wang Q."/>
            <person name="Wei S."/>
            <person name="Zheng Y."/>
            <person name="Lin W."/>
            <person name="Duan Y."/>
            <person name="Cao H."/>
            <person name="Xiong S."/>
            <person name="Wang X."/>
            <person name="Wei L."/>
            <person name="Li C."/>
            <person name="Ma Q."/>
            <person name="Ju M."/>
            <person name="Zhao R."/>
            <person name="Li G."/>
            <person name="Mu C."/>
            <person name="Tian Q."/>
            <person name="Mei H."/>
            <person name="Zhang T."/>
            <person name="Gao T."/>
            <person name="Zhang H."/>
        </authorList>
    </citation>
    <scope>NUCLEOTIDE SEQUENCE</scope>
    <source>
        <strain evidence="8">3651</strain>
    </source>
</reference>
<comment type="caution">
    <text evidence="8">The sequence shown here is derived from an EMBL/GenBank/DDBJ whole genome shotgun (WGS) entry which is preliminary data.</text>
</comment>
<name>A0AAE1YJC3_9LAMI</name>
<evidence type="ECO:0000256" key="4">
    <source>
        <dbReference type="PROSITE-ProRule" id="PRU00027"/>
    </source>
</evidence>
<keyword evidence="1" id="KW-0479">Metal-binding</keyword>
<dbReference type="InterPro" id="IPR003656">
    <property type="entry name" value="Znf_BED"/>
</dbReference>
<feature type="compositionally biased region" description="Basic residues" evidence="6">
    <location>
        <begin position="198"/>
        <end position="216"/>
    </location>
</feature>
<feature type="domain" description="BED-type" evidence="7">
    <location>
        <begin position="3"/>
        <end position="59"/>
    </location>
</feature>
<keyword evidence="3" id="KW-0862">Zinc</keyword>
<dbReference type="EMBL" id="JACGWO010000003">
    <property type="protein sequence ID" value="KAK4431154.1"/>
    <property type="molecule type" value="Genomic_DNA"/>
</dbReference>
<dbReference type="InterPro" id="IPR005379">
    <property type="entry name" value="FDM1-5/IDN2_XH"/>
</dbReference>
<organism evidence="8 9">
    <name type="scientific">Sesamum alatum</name>
    <dbReference type="NCBI Taxonomy" id="300844"/>
    <lineage>
        <taxon>Eukaryota</taxon>
        <taxon>Viridiplantae</taxon>
        <taxon>Streptophyta</taxon>
        <taxon>Embryophyta</taxon>
        <taxon>Tracheophyta</taxon>
        <taxon>Spermatophyta</taxon>
        <taxon>Magnoliopsida</taxon>
        <taxon>eudicotyledons</taxon>
        <taxon>Gunneridae</taxon>
        <taxon>Pentapetalae</taxon>
        <taxon>asterids</taxon>
        <taxon>lamiids</taxon>
        <taxon>Lamiales</taxon>
        <taxon>Pedaliaceae</taxon>
        <taxon>Sesamum</taxon>
    </lineage>
</organism>
<dbReference type="AlphaFoldDB" id="A0AAE1YJC3"/>
<evidence type="ECO:0000256" key="2">
    <source>
        <dbReference type="ARBA" id="ARBA00022771"/>
    </source>
</evidence>
<dbReference type="PANTHER" id="PTHR21596:SF82">
    <property type="entry name" value="FACTOR OF DNA METHYLATION 5-LIKE"/>
    <property type="match status" value="1"/>
</dbReference>
<keyword evidence="2 4" id="KW-0863">Zinc-finger</keyword>
<dbReference type="GO" id="GO:0008270">
    <property type="term" value="F:zinc ion binding"/>
    <property type="evidence" value="ECO:0007669"/>
    <property type="project" value="UniProtKB-KW"/>
</dbReference>
<sequence length="452" mass="50630">MAPKPDVGWDHATPVGGNKKVLRCNYCAKIIHGGITRMKQHIARTKGNVETCPAAPQEVSKALRKHLNRQMKERTIANAKKEACLSASLNESLSVTEGGIGAMSLSEMERMERMQLENALKESLYTAYVEGGHLPHFISNTCPGPVMVTSSGHKDASSPNGSVLGATCGPSCNFNANEGTSIHVNLVNFPILTSKQKSNQKMKKTPLKGGLQKRKMKDNFKGKQKSSEDKAKLKTKEKQDSAGLSTLASLDPLASDLMGQVDDLKKQLAEKIEELQDVEALNQTLILREHGSNNELQDVRKELINVLPNLLDSVSVGVRRMGEIDMRPFKDVCFRMFPTEDWEVRSVELNSFWQDKVNNPNWQPFKKVSEEGKWKETVDEDDVELKGLRLQWGEAVYKAVVDALMELNEYNPSGRYVVSELWNFEEGRKATLKETIQCVVQELKNINRLRSY</sequence>
<keyword evidence="5" id="KW-0175">Coiled coil</keyword>
<evidence type="ECO:0000256" key="1">
    <source>
        <dbReference type="ARBA" id="ARBA00022723"/>
    </source>
</evidence>
<evidence type="ECO:0000256" key="6">
    <source>
        <dbReference type="SAM" id="MobiDB-lite"/>
    </source>
</evidence>
<keyword evidence="9" id="KW-1185">Reference proteome</keyword>
<dbReference type="InterPro" id="IPR045177">
    <property type="entry name" value="FDM1-5/IDN2"/>
</dbReference>
<dbReference type="PROSITE" id="PS50808">
    <property type="entry name" value="ZF_BED"/>
    <property type="match status" value="1"/>
</dbReference>
<dbReference type="Pfam" id="PF03469">
    <property type="entry name" value="XH"/>
    <property type="match status" value="1"/>
</dbReference>
<proteinExistence type="predicted"/>
<gene>
    <name evidence="8" type="ORF">Salat_0877500</name>
</gene>
<feature type="coiled-coil region" evidence="5">
    <location>
        <begin position="254"/>
        <end position="288"/>
    </location>
</feature>
<evidence type="ECO:0000313" key="9">
    <source>
        <dbReference type="Proteomes" id="UP001293254"/>
    </source>
</evidence>
<feature type="region of interest" description="Disordered" evidence="6">
    <location>
        <begin position="195"/>
        <end position="242"/>
    </location>
</feature>
<evidence type="ECO:0000256" key="5">
    <source>
        <dbReference type="SAM" id="Coils"/>
    </source>
</evidence>
<accession>A0AAE1YJC3</accession>
<dbReference type="Proteomes" id="UP001293254">
    <property type="component" value="Unassembled WGS sequence"/>
</dbReference>
<evidence type="ECO:0000313" key="8">
    <source>
        <dbReference type="EMBL" id="KAK4431154.1"/>
    </source>
</evidence>
<dbReference type="GO" id="GO:0003677">
    <property type="term" value="F:DNA binding"/>
    <property type="evidence" value="ECO:0007669"/>
    <property type="project" value="InterPro"/>
</dbReference>
<dbReference type="Pfam" id="PF02892">
    <property type="entry name" value="zf-BED"/>
    <property type="match status" value="1"/>
</dbReference>
<reference evidence="8" key="1">
    <citation type="submission" date="2020-06" db="EMBL/GenBank/DDBJ databases">
        <authorList>
            <person name="Li T."/>
            <person name="Hu X."/>
            <person name="Zhang T."/>
            <person name="Song X."/>
            <person name="Zhang H."/>
            <person name="Dai N."/>
            <person name="Sheng W."/>
            <person name="Hou X."/>
            <person name="Wei L."/>
        </authorList>
    </citation>
    <scope>NUCLEOTIDE SEQUENCE</scope>
    <source>
        <strain evidence="8">3651</strain>
        <tissue evidence="8">Leaf</tissue>
    </source>
</reference>
<evidence type="ECO:0000256" key="3">
    <source>
        <dbReference type="ARBA" id="ARBA00022833"/>
    </source>
</evidence>
<dbReference type="PANTHER" id="PTHR21596">
    <property type="entry name" value="RIBONUCLEASE P SUBUNIT P38"/>
    <property type="match status" value="1"/>
</dbReference>